<protein>
    <recommendedName>
        <fullName evidence="4">DUF3307 domain-containing protein</fullName>
    </recommendedName>
</protein>
<evidence type="ECO:0000313" key="2">
    <source>
        <dbReference type="EMBL" id="GAE45507.1"/>
    </source>
</evidence>
<dbReference type="Proteomes" id="UP000018949">
    <property type="component" value="Unassembled WGS sequence"/>
</dbReference>
<keyword evidence="1" id="KW-0472">Membrane</keyword>
<gene>
    <name evidence="2" type="ORF">JCM21738_2319</name>
</gene>
<feature type="transmembrane region" description="Helical" evidence="1">
    <location>
        <begin position="12"/>
        <end position="31"/>
    </location>
</feature>
<name>W4RN09_9BACI</name>
<proteinExistence type="predicted"/>
<accession>W4RN09</accession>
<reference evidence="2 3" key="1">
    <citation type="submission" date="2013-12" db="EMBL/GenBank/DDBJ databases">
        <title>NBRP : Genome information of microbial organism related human and environment.</title>
        <authorList>
            <person name="Hattori M."/>
            <person name="Oshima K."/>
            <person name="Inaba H."/>
            <person name="Suda W."/>
            <person name="Sakamoto M."/>
            <person name="Iino T."/>
            <person name="Kitahara M."/>
            <person name="Oshida Y."/>
            <person name="Iida T."/>
            <person name="Kudo T."/>
            <person name="Itoh T."/>
            <person name="Ahmed I."/>
            <person name="Ohkuma M."/>
        </authorList>
    </citation>
    <scope>NUCLEOTIDE SEQUENCE [LARGE SCALE GENOMIC DNA]</scope>
    <source>
        <strain evidence="2 3">JCM 21738</strain>
    </source>
</reference>
<sequence length="79" mass="9370">MVQDKLKNLKKHIFHHFLVNTAVLTGGWLLFYQENDPVTTVVWPVLFITGTHLIIDVMKIKLVDQFTAHENLNKLWFFY</sequence>
<dbReference type="EMBL" id="BAUW01000023">
    <property type="protein sequence ID" value="GAE45507.1"/>
    <property type="molecule type" value="Genomic_DNA"/>
</dbReference>
<evidence type="ECO:0000256" key="1">
    <source>
        <dbReference type="SAM" id="Phobius"/>
    </source>
</evidence>
<evidence type="ECO:0000313" key="3">
    <source>
        <dbReference type="Proteomes" id="UP000018949"/>
    </source>
</evidence>
<dbReference type="Pfam" id="PF11750">
    <property type="entry name" value="DUF3307"/>
    <property type="match status" value="1"/>
</dbReference>
<organism evidence="2 3">
    <name type="scientific">Mesobacillus boroniphilus JCM 21738</name>
    <dbReference type="NCBI Taxonomy" id="1294265"/>
    <lineage>
        <taxon>Bacteria</taxon>
        <taxon>Bacillati</taxon>
        <taxon>Bacillota</taxon>
        <taxon>Bacilli</taxon>
        <taxon>Bacillales</taxon>
        <taxon>Bacillaceae</taxon>
        <taxon>Mesobacillus</taxon>
    </lineage>
</organism>
<evidence type="ECO:0008006" key="4">
    <source>
        <dbReference type="Google" id="ProtNLM"/>
    </source>
</evidence>
<keyword evidence="1" id="KW-0812">Transmembrane</keyword>
<dbReference type="InterPro" id="IPR021737">
    <property type="entry name" value="Phage_phiKZ_Orf197"/>
</dbReference>
<dbReference type="AlphaFoldDB" id="W4RN09"/>
<keyword evidence="1" id="KW-1133">Transmembrane helix</keyword>
<feature type="transmembrane region" description="Helical" evidence="1">
    <location>
        <begin position="37"/>
        <end position="55"/>
    </location>
</feature>
<comment type="caution">
    <text evidence="2">The sequence shown here is derived from an EMBL/GenBank/DDBJ whole genome shotgun (WGS) entry which is preliminary data.</text>
</comment>
<keyword evidence="3" id="KW-1185">Reference proteome</keyword>